<dbReference type="CDD" id="cd00130">
    <property type="entry name" value="PAS"/>
    <property type="match status" value="1"/>
</dbReference>
<dbReference type="InterPro" id="IPR043128">
    <property type="entry name" value="Rev_trsase/Diguanyl_cyclase"/>
</dbReference>
<dbReference type="Pfam" id="PF00990">
    <property type="entry name" value="GGDEF"/>
    <property type="match status" value="1"/>
</dbReference>
<dbReference type="SUPFAM" id="SSF55073">
    <property type="entry name" value="Nucleotide cyclase"/>
    <property type="match status" value="1"/>
</dbReference>
<keyword evidence="2" id="KW-0175">Coiled coil</keyword>
<dbReference type="FunFam" id="3.30.70.270:FF:000001">
    <property type="entry name" value="Diguanylate cyclase domain protein"/>
    <property type="match status" value="1"/>
</dbReference>
<dbReference type="PROSITE" id="PS50887">
    <property type="entry name" value="GGDEF"/>
    <property type="match status" value="1"/>
</dbReference>
<dbReference type="SMART" id="SM00267">
    <property type="entry name" value="GGDEF"/>
    <property type="match status" value="1"/>
</dbReference>
<proteinExistence type="predicted"/>
<feature type="domain" description="PAS" evidence="3">
    <location>
        <begin position="28"/>
        <end position="85"/>
    </location>
</feature>
<dbReference type="Gene3D" id="3.30.70.270">
    <property type="match status" value="1"/>
</dbReference>
<dbReference type="InterPro" id="IPR000014">
    <property type="entry name" value="PAS"/>
</dbReference>
<dbReference type="PANTHER" id="PTHR44757">
    <property type="entry name" value="DIGUANYLATE CYCLASE DGCP"/>
    <property type="match status" value="1"/>
</dbReference>
<dbReference type="InterPro" id="IPR052155">
    <property type="entry name" value="Biofilm_reg_signaling"/>
</dbReference>
<dbReference type="AlphaFoldDB" id="A0A0G3G218"/>
<name>A0A0G3G218_9GAMM</name>
<reference evidence="6 7" key="1">
    <citation type="submission" date="2015-04" db="EMBL/GenBank/DDBJ databases">
        <title>Complete Sequence for the Genome of the Thioalkalivibrio versutus D301.</title>
        <authorList>
            <person name="Mu T."/>
            <person name="Zhou J."/>
            <person name="Xu X."/>
        </authorList>
    </citation>
    <scope>NUCLEOTIDE SEQUENCE [LARGE SCALE GENOMIC DNA]</scope>
    <source>
        <strain evidence="6 7">D301</strain>
    </source>
</reference>
<feature type="domain" description="GGDEF" evidence="5">
    <location>
        <begin position="186"/>
        <end position="323"/>
    </location>
</feature>
<dbReference type="KEGG" id="tvr:TVD_07695"/>
<gene>
    <name evidence="6" type="ORF">TVD_07695</name>
</gene>
<evidence type="ECO:0000259" key="3">
    <source>
        <dbReference type="PROSITE" id="PS50112"/>
    </source>
</evidence>
<dbReference type="GO" id="GO:0003824">
    <property type="term" value="F:catalytic activity"/>
    <property type="evidence" value="ECO:0007669"/>
    <property type="project" value="UniProtKB-ARBA"/>
</dbReference>
<dbReference type="SMART" id="SM00091">
    <property type="entry name" value="PAS"/>
    <property type="match status" value="2"/>
</dbReference>
<evidence type="ECO:0000313" key="6">
    <source>
        <dbReference type="EMBL" id="AKJ95248.1"/>
    </source>
</evidence>
<dbReference type="SMART" id="SM00052">
    <property type="entry name" value="EAL"/>
    <property type="match status" value="1"/>
</dbReference>
<dbReference type="Gene3D" id="3.30.450.20">
    <property type="entry name" value="PAS domain"/>
    <property type="match status" value="1"/>
</dbReference>
<dbReference type="EMBL" id="CP011367">
    <property type="protein sequence ID" value="AKJ95248.1"/>
    <property type="molecule type" value="Genomic_DNA"/>
</dbReference>
<dbReference type="InterPro" id="IPR035965">
    <property type="entry name" value="PAS-like_dom_sf"/>
</dbReference>
<dbReference type="SUPFAM" id="SSF55785">
    <property type="entry name" value="PYP-like sensor domain (PAS domain)"/>
    <property type="match status" value="1"/>
</dbReference>
<dbReference type="OrthoDB" id="8553030at2"/>
<dbReference type="RefSeq" id="WP_047251261.1">
    <property type="nucleotide sequence ID" value="NZ_CP011367.1"/>
</dbReference>
<feature type="domain" description="EAL" evidence="4">
    <location>
        <begin position="332"/>
        <end position="586"/>
    </location>
</feature>
<comment type="cofactor">
    <cofactor evidence="1">
        <name>Mg(2+)</name>
        <dbReference type="ChEBI" id="CHEBI:18420"/>
    </cofactor>
</comment>
<evidence type="ECO:0000259" key="5">
    <source>
        <dbReference type="PROSITE" id="PS50887"/>
    </source>
</evidence>
<dbReference type="PANTHER" id="PTHR44757:SF2">
    <property type="entry name" value="BIOFILM ARCHITECTURE MAINTENANCE PROTEIN MBAA"/>
    <property type="match status" value="1"/>
</dbReference>
<dbReference type="PROSITE" id="PS50112">
    <property type="entry name" value="PAS"/>
    <property type="match status" value="1"/>
</dbReference>
<accession>A0A0G3G218</accession>
<keyword evidence="7" id="KW-1185">Reference proteome</keyword>
<evidence type="ECO:0000313" key="7">
    <source>
        <dbReference type="Proteomes" id="UP000064201"/>
    </source>
</evidence>
<dbReference type="Proteomes" id="UP000064201">
    <property type="component" value="Chromosome"/>
</dbReference>
<feature type="coiled-coil region" evidence="2">
    <location>
        <begin position="1"/>
        <end position="38"/>
    </location>
</feature>
<dbReference type="Gene3D" id="3.20.20.450">
    <property type="entry name" value="EAL domain"/>
    <property type="match status" value="1"/>
</dbReference>
<dbReference type="NCBIfam" id="TIGR00229">
    <property type="entry name" value="sensory_box"/>
    <property type="match status" value="1"/>
</dbReference>
<dbReference type="Pfam" id="PF13426">
    <property type="entry name" value="PAS_9"/>
    <property type="match status" value="1"/>
</dbReference>
<evidence type="ECO:0008006" key="8">
    <source>
        <dbReference type="Google" id="ProtNLM"/>
    </source>
</evidence>
<dbReference type="InterPro" id="IPR029787">
    <property type="entry name" value="Nucleotide_cyclase"/>
</dbReference>
<dbReference type="PATRIC" id="fig|106634.4.peg.1569"/>
<evidence type="ECO:0000256" key="2">
    <source>
        <dbReference type="SAM" id="Coils"/>
    </source>
</evidence>
<dbReference type="SUPFAM" id="SSF141868">
    <property type="entry name" value="EAL domain-like"/>
    <property type="match status" value="1"/>
</dbReference>
<dbReference type="STRING" id="106634.TVD_07695"/>
<protein>
    <recommendedName>
        <fullName evidence="8">Diguanylate cyclase</fullName>
    </recommendedName>
</protein>
<dbReference type="InterPro" id="IPR000160">
    <property type="entry name" value="GGDEF_dom"/>
</dbReference>
<evidence type="ECO:0000256" key="1">
    <source>
        <dbReference type="ARBA" id="ARBA00001946"/>
    </source>
</evidence>
<organism evidence="6 7">
    <name type="scientific">Thioalkalivibrio versutus</name>
    <dbReference type="NCBI Taxonomy" id="106634"/>
    <lineage>
        <taxon>Bacteria</taxon>
        <taxon>Pseudomonadati</taxon>
        <taxon>Pseudomonadota</taxon>
        <taxon>Gammaproteobacteria</taxon>
        <taxon>Chromatiales</taxon>
        <taxon>Ectothiorhodospiraceae</taxon>
        <taxon>Thioalkalivibrio</taxon>
    </lineage>
</organism>
<sequence>MHELRVNQIELEMQNETLRQAQHELEESRNRYVDLFESAPVAYVIVARDGRLTDANQLATRLLGLTQLQLLEHSFDQFIASCDRERWQERAAAVWAGRLDTPQEHELLLQNAEGSQFPAQLQCGALDRSHTGNTMRIAFFDITERAEAAAEIHRLAYFDALTGLPNRRLLLDRLAQTLAASERKGLYGAIVFLDLDDFKVLNDTRGHDAGDRLLAEVGQRLRAGLREGDTVARMGGDEFVVILDGLGPTRDSAALLAQSIGEKLRQSIAEPVDFGDFAFHCTTSIGVRLFGPGETQAELLQHADLALYRAKSAGRNRVIFFDPSMQAVLDARGILEDALGQALSKGQLELHYQPRFDGTRRVVGAESLLRWRHPKHGLMAPGAFLGMAAQTGLILPIGRWVLEIACAQLAAWAQDPTTRELTLAVNISALEFRQDDFVDQVRKALESTGANPERLTLELTEGATLDSSEATMARSRQLREIGVRLSVDDFGRGWSSLSRLTRLRLQEIKIDPSLVASMGQPGADTTLVTAILALAKSLGLATVAEGVETEAQRRLLADQDCDTFQGFLFSAPLPLDDFQRLLRKAGPCP</sequence>
<dbReference type="PROSITE" id="PS50883">
    <property type="entry name" value="EAL"/>
    <property type="match status" value="1"/>
</dbReference>
<dbReference type="InterPro" id="IPR035919">
    <property type="entry name" value="EAL_sf"/>
</dbReference>
<dbReference type="CDD" id="cd01949">
    <property type="entry name" value="GGDEF"/>
    <property type="match status" value="1"/>
</dbReference>
<dbReference type="Pfam" id="PF00563">
    <property type="entry name" value="EAL"/>
    <property type="match status" value="1"/>
</dbReference>
<evidence type="ECO:0000259" key="4">
    <source>
        <dbReference type="PROSITE" id="PS50883"/>
    </source>
</evidence>
<dbReference type="NCBIfam" id="TIGR00254">
    <property type="entry name" value="GGDEF"/>
    <property type="match status" value="1"/>
</dbReference>
<dbReference type="CDD" id="cd01948">
    <property type="entry name" value="EAL"/>
    <property type="match status" value="1"/>
</dbReference>
<dbReference type="InterPro" id="IPR001633">
    <property type="entry name" value="EAL_dom"/>
</dbReference>